<feature type="non-terminal residue" evidence="1">
    <location>
        <position position="1"/>
    </location>
</feature>
<name>A0A4Z2CMJ6_SCHJA</name>
<dbReference type="STRING" id="6182.A0A4Z2CMJ6"/>
<evidence type="ECO:0000313" key="2">
    <source>
        <dbReference type="Proteomes" id="UP000311919"/>
    </source>
</evidence>
<evidence type="ECO:0000313" key="1">
    <source>
        <dbReference type="EMBL" id="TNN05274.1"/>
    </source>
</evidence>
<organism evidence="1 2">
    <name type="scientific">Schistosoma japonicum</name>
    <name type="common">Blood fluke</name>
    <dbReference type="NCBI Taxonomy" id="6182"/>
    <lineage>
        <taxon>Eukaryota</taxon>
        <taxon>Metazoa</taxon>
        <taxon>Spiralia</taxon>
        <taxon>Lophotrochozoa</taxon>
        <taxon>Platyhelminthes</taxon>
        <taxon>Trematoda</taxon>
        <taxon>Digenea</taxon>
        <taxon>Strigeidida</taxon>
        <taxon>Schistosomatoidea</taxon>
        <taxon>Schistosomatidae</taxon>
        <taxon>Schistosoma</taxon>
    </lineage>
</organism>
<proteinExistence type="predicted"/>
<feature type="non-terminal residue" evidence="1">
    <location>
        <position position="61"/>
    </location>
</feature>
<reference evidence="1 2" key="1">
    <citation type="submission" date="2019-03" db="EMBL/GenBank/DDBJ databases">
        <title>An improved genome assembly of the fluke Schistosoma japonicum.</title>
        <authorList>
            <person name="Hu W."/>
            <person name="Luo F."/>
            <person name="Yin M."/>
            <person name="Mo X."/>
            <person name="Sun C."/>
            <person name="Wu Q."/>
            <person name="Zhu B."/>
            <person name="Xiang M."/>
            <person name="Wang J."/>
            <person name="Wang Y."/>
            <person name="Zhang T."/>
            <person name="Xu B."/>
            <person name="Zheng H."/>
            <person name="Feng Z."/>
        </authorList>
    </citation>
    <scope>NUCLEOTIDE SEQUENCE [LARGE SCALE GENOMIC DNA]</scope>
    <source>
        <strain evidence="1">HuSjv2</strain>
        <tissue evidence="1">Worms</tissue>
    </source>
</reference>
<dbReference type="Proteomes" id="UP000311919">
    <property type="component" value="Unassembled WGS sequence"/>
</dbReference>
<accession>A0A4Z2CMJ6</accession>
<dbReference type="AlphaFoldDB" id="A0A4Z2CMJ6"/>
<protein>
    <submittedName>
        <fullName evidence="1">Uncharacterized protein</fullName>
    </submittedName>
</protein>
<gene>
    <name evidence="1" type="ORF">EWB00_009446</name>
</gene>
<sequence>VQCLTQHFSSYKDDGEMLWCYEKCRAQPPFLYNVDREMLWEGQCRAQPSSPYKVDGDMLSV</sequence>
<comment type="caution">
    <text evidence="1">The sequence shown here is derived from an EMBL/GenBank/DDBJ whole genome shotgun (WGS) entry which is preliminary data.</text>
</comment>
<dbReference type="EMBL" id="SKCS01000556">
    <property type="protein sequence ID" value="TNN05274.1"/>
    <property type="molecule type" value="Genomic_DNA"/>
</dbReference>
<keyword evidence="2" id="KW-1185">Reference proteome</keyword>